<sequence length="232" mass="26472">MLSSAQLCSPSLIHMLHSIVHQEKDLGKGEYVFQEGDQADFLFIIKSGKVQIGKVTPDGREITFRICKPEDFICEVPLFCDPTPFTVYAKMLEAGIIHIISKEDLEEQLILQPHLSIEMLKLMNIQNQQNQSKFRDLVLHGKKGALYSTLIRLTNSYGVEQEDGILIDLSLTNQELANFCGMTREVVNRLLNELKKENVLAMVDGRMMIYDLSLLKREIHCENCPLEICNIF</sequence>
<keyword evidence="1" id="KW-0805">Transcription regulation</keyword>
<dbReference type="RefSeq" id="WP_212965415.1">
    <property type="nucleotide sequence ID" value="NZ_BORB01000003.1"/>
</dbReference>
<dbReference type="InterPro" id="IPR018490">
    <property type="entry name" value="cNMP-bd_dom_sf"/>
</dbReference>
<protein>
    <submittedName>
        <fullName evidence="7">Crp/Fnr family transcriptional regulator</fullName>
    </submittedName>
</protein>
<dbReference type="InterPro" id="IPR036388">
    <property type="entry name" value="WH-like_DNA-bd_sf"/>
</dbReference>
<dbReference type="InterPro" id="IPR012318">
    <property type="entry name" value="HTH_CRP"/>
</dbReference>
<dbReference type="Gene3D" id="2.60.120.10">
    <property type="entry name" value="Jelly Rolls"/>
    <property type="match status" value="1"/>
</dbReference>
<dbReference type="InterPro" id="IPR050397">
    <property type="entry name" value="Env_Response_Regulators"/>
</dbReference>
<evidence type="ECO:0000256" key="2">
    <source>
        <dbReference type="ARBA" id="ARBA00023125"/>
    </source>
</evidence>
<organism evidence="7 8">
    <name type="scientific">Lederbergia ruris</name>
    <dbReference type="NCBI Taxonomy" id="217495"/>
    <lineage>
        <taxon>Bacteria</taxon>
        <taxon>Bacillati</taxon>
        <taxon>Bacillota</taxon>
        <taxon>Bacilli</taxon>
        <taxon>Bacillales</taxon>
        <taxon>Bacillaceae</taxon>
        <taxon>Lederbergia</taxon>
    </lineage>
</organism>
<keyword evidence="3" id="KW-0010">Activator</keyword>
<dbReference type="PANTHER" id="PTHR24567:SF74">
    <property type="entry name" value="HTH-TYPE TRANSCRIPTIONAL REGULATOR ARCR"/>
    <property type="match status" value="1"/>
</dbReference>
<dbReference type="InterPro" id="IPR036390">
    <property type="entry name" value="WH_DNA-bd_sf"/>
</dbReference>
<evidence type="ECO:0000256" key="3">
    <source>
        <dbReference type="ARBA" id="ARBA00023159"/>
    </source>
</evidence>
<accession>A0ABQ4KE26</accession>
<dbReference type="PRINTS" id="PR00034">
    <property type="entry name" value="HTHCRP"/>
</dbReference>
<feature type="domain" description="HTH crp-type" evidence="6">
    <location>
        <begin position="140"/>
        <end position="213"/>
    </location>
</feature>
<dbReference type="EMBL" id="BORB01000003">
    <property type="protein sequence ID" value="GIN56223.1"/>
    <property type="molecule type" value="Genomic_DNA"/>
</dbReference>
<feature type="domain" description="Cyclic nucleotide-binding" evidence="5">
    <location>
        <begin position="29"/>
        <end position="109"/>
    </location>
</feature>
<proteinExistence type="predicted"/>
<dbReference type="PROSITE" id="PS50042">
    <property type="entry name" value="CNMP_BINDING_3"/>
    <property type="match status" value="1"/>
</dbReference>
<dbReference type="CDD" id="cd00038">
    <property type="entry name" value="CAP_ED"/>
    <property type="match status" value="1"/>
</dbReference>
<dbReference type="CDD" id="cd00092">
    <property type="entry name" value="HTH_CRP"/>
    <property type="match status" value="1"/>
</dbReference>
<evidence type="ECO:0000259" key="5">
    <source>
        <dbReference type="PROSITE" id="PS50042"/>
    </source>
</evidence>
<dbReference type="InterPro" id="IPR000595">
    <property type="entry name" value="cNMP-bd_dom"/>
</dbReference>
<name>A0ABQ4KE26_9BACI</name>
<keyword evidence="4" id="KW-0804">Transcription</keyword>
<keyword evidence="8" id="KW-1185">Reference proteome</keyword>
<dbReference type="PANTHER" id="PTHR24567">
    <property type="entry name" value="CRP FAMILY TRANSCRIPTIONAL REGULATORY PROTEIN"/>
    <property type="match status" value="1"/>
</dbReference>
<dbReference type="PROSITE" id="PS51063">
    <property type="entry name" value="HTH_CRP_2"/>
    <property type="match status" value="1"/>
</dbReference>
<dbReference type="InterPro" id="IPR014710">
    <property type="entry name" value="RmlC-like_jellyroll"/>
</dbReference>
<evidence type="ECO:0000256" key="1">
    <source>
        <dbReference type="ARBA" id="ARBA00023015"/>
    </source>
</evidence>
<evidence type="ECO:0000259" key="6">
    <source>
        <dbReference type="PROSITE" id="PS51063"/>
    </source>
</evidence>
<dbReference type="SUPFAM" id="SSF46785">
    <property type="entry name" value="Winged helix' DNA-binding domain"/>
    <property type="match status" value="1"/>
</dbReference>
<evidence type="ECO:0000313" key="7">
    <source>
        <dbReference type="EMBL" id="GIN56223.1"/>
    </source>
</evidence>
<dbReference type="Proteomes" id="UP000679950">
    <property type="component" value="Unassembled WGS sequence"/>
</dbReference>
<dbReference type="SMART" id="SM00419">
    <property type="entry name" value="HTH_CRP"/>
    <property type="match status" value="1"/>
</dbReference>
<dbReference type="Gene3D" id="1.10.10.10">
    <property type="entry name" value="Winged helix-like DNA-binding domain superfamily/Winged helix DNA-binding domain"/>
    <property type="match status" value="1"/>
</dbReference>
<gene>
    <name evidence="7" type="primary">fnr</name>
    <name evidence="7" type="ORF">J8TS2_05420</name>
</gene>
<dbReference type="Pfam" id="PF13545">
    <property type="entry name" value="HTH_Crp_2"/>
    <property type="match status" value="1"/>
</dbReference>
<evidence type="ECO:0000256" key="4">
    <source>
        <dbReference type="ARBA" id="ARBA00023163"/>
    </source>
</evidence>
<comment type="caution">
    <text evidence="7">The sequence shown here is derived from an EMBL/GenBank/DDBJ whole genome shotgun (WGS) entry which is preliminary data.</text>
</comment>
<dbReference type="Pfam" id="PF00027">
    <property type="entry name" value="cNMP_binding"/>
    <property type="match status" value="1"/>
</dbReference>
<reference evidence="7 8" key="1">
    <citation type="submission" date="2021-03" db="EMBL/GenBank/DDBJ databases">
        <title>Antimicrobial resistance genes in bacteria isolated from Japanese honey, and their potential for conferring macrolide and lincosamide resistance in the American foulbrood pathogen Paenibacillus larvae.</title>
        <authorList>
            <person name="Okamoto M."/>
            <person name="Kumagai M."/>
            <person name="Kanamori H."/>
            <person name="Takamatsu D."/>
        </authorList>
    </citation>
    <scope>NUCLEOTIDE SEQUENCE [LARGE SCALE GENOMIC DNA]</scope>
    <source>
        <strain evidence="7 8">J8TS2</strain>
    </source>
</reference>
<dbReference type="SUPFAM" id="SSF51206">
    <property type="entry name" value="cAMP-binding domain-like"/>
    <property type="match status" value="1"/>
</dbReference>
<keyword evidence="2" id="KW-0238">DNA-binding</keyword>
<dbReference type="SMART" id="SM00100">
    <property type="entry name" value="cNMP"/>
    <property type="match status" value="1"/>
</dbReference>
<evidence type="ECO:0000313" key="8">
    <source>
        <dbReference type="Proteomes" id="UP000679950"/>
    </source>
</evidence>